<sequence>VVLQEHSPVMVGEVMQALNVQDSGTYVDATFGRGGHTRAILERLGPEGRVLAI</sequence>
<dbReference type="GO" id="GO:0071424">
    <property type="term" value="F:rRNA (cytosine-N4-)-methyltransferase activity"/>
    <property type="evidence" value="ECO:0007669"/>
    <property type="project" value="TreeGrafter"/>
</dbReference>
<accession>A0A382W101</accession>
<dbReference type="AlphaFoldDB" id="A0A382W101"/>
<dbReference type="PANTHER" id="PTHR11265">
    <property type="entry name" value="S-ADENOSYL-METHYLTRANSFERASE MRAW"/>
    <property type="match status" value="1"/>
</dbReference>
<dbReference type="InterPro" id="IPR001678">
    <property type="entry name" value="MeTrfase_RsmB-F_NOP2_dom"/>
</dbReference>
<reference evidence="2" key="1">
    <citation type="submission" date="2018-05" db="EMBL/GenBank/DDBJ databases">
        <authorList>
            <person name="Lanie J.A."/>
            <person name="Ng W.-L."/>
            <person name="Kazmierczak K.M."/>
            <person name="Andrzejewski T.M."/>
            <person name="Davidsen T.M."/>
            <person name="Wayne K.J."/>
            <person name="Tettelin H."/>
            <person name="Glass J.I."/>
            <person name="Rusch D."/>
            <person name="Podicherti R."/>
            <person name="Tsui H.-C.T."/>
            <person name="Winkler M.E."/>
        </authorList>
    </citation>
    <scope>NUCLEOTIDE SEQUENCE</scope>
</reference>
<protein>
    <recommendedName>
        <fullName evidence="1">SAM-dependent MTase RsmB/NOP-type domain-containing protein</fullName>
    </recommendedName>
</protein>
<dbReference type="InterPro" id="IPR002903">
    <property type="entry name" value="RsmH"/>
</dbReference>
<gene>
    <name evidence="2" type="ORF">METZ01_LOCUS404672</name>
</gene>
<dbReference type="SUPFAM" id="SSF53335">
    <property type="entry name" value="S-adenosyl-L-methionine-dependent methyltransferases"/>
    <property type="match status" value="1"/>
</dbReference>
<proteinExistence type="predicted"/>
<name>A0A382W101_9ZZZZ</name>
<dbReference type="Gene3D" id="3.40.50.150">
    <property type="entry name" value="Vaccinia Virus protein VP39"/>
    <property type="match status" value="1"/>
</dbReference>
<organism evidence="2">
    <name type="scientific">marine metagenome</name>
    <dbReference type="NCBI Taxonomy" id="408172"/>
    <lineage>
        <taxon>unclassified sequences</taxon>
        <taxon>metagenomes</taxon>
        <taxon>ecological metagenomes</taxon>
    </lineage>
</organism>
<dbReference type="GO" id="GO:0005737">
    <property type="term" value="C:cytoplasm"/>
    <property type="evidence" value="ECO:0007669"/>
    <property type="project" value="TreeGrafter"/>
</dbReference>
<feature type="domain" description="SAM-dependent MTase RsmB/NOP-type" evidence="1">
    <location>
        <begin position="1"/>
        <end position="53"/>
    </location>
</feature>
<evidence type="ECO:0000259" key="1">
    <source>
        <dbReference type="PROSITE" id="PS51686"/>
    </source>
</evidence>
<dbReference type="Pfam" id="PF01795">
    <property type="entry name" value="Methyltransf_5"/>
    <property type="match status" value="1"/>
</dbReference>
<feature type="non-terminal residue" evidence="2">
    <location>
        <position position="53"/>
    </location>
</feature>
<evidence type="ECO:0000313" key="2">
    <source>
        <dbReference type="EMBL" id="SVD51818.1"/>
    </source>
</evidence>
<dbReference type="PANTHER" id="PTHR11265:SF0">
    <property type="entry name" value="12S RRNA N4-METHYLCYTIDINE METHYLTRANSFERASE"/>
    <property type="match status" value="1"/>
</dbReference>
<feature type="non-terminal residue" evidence="2">
    <location>
        <position position="1"/>
    </location>
</feature>
<dbReference type="EMBL" id="UINC01155770">
    <property type="protein sequence ID" value="SVD51818.1"/>
    <property type="molecule type" value="Genomic_DNA"/>
</dbReference>
<dbReference type="GO" id="GO:0070475">
    <property type="term" value="P:rRNA base methylation"/>
    <property type="evidence" value="ECO:0007669"/>
    <property type="project" value="TreeGrafter"/>
</dbReference>
<dbReference type="InterPro" id="IPR029063">
    <property type="entry name" value="SAM-dependent_MTases_sf"/>
</dbReference>
<dbReference type="PROSITE" id="PS51686">
    <property type="entry name" value="SAM_MT_RSMB_NOP"/>
    <property type="match status" value="1"/>
</dbReference>